<protein>
    <recommendedName>
        <fullName evidence="1">Virulence-associated protein E-like domain-containing protein</fullName>
    </recommendedName>
</protein>
<dbReference type="Gene3D" id="3.40.50.300">
    <property type="entry name" value="P-loop containing nucleotide triphosphate hydrolases"/>
    <property type="match status" value="1"/>
</dbReference>
<dbReference type="Proteomes" id="UP000184130">
    <property type="component" value="Unassembled WGS sequence"/>
</dbReference>
<dbReference type="InterPro" id="IPR007936">
    <property type="entry name" value="VapE-like_dom"/>
</dbReference>
<evidence type="ECO:0000313" key="2">
    <source>
        <dbReference type="EMBL" id="SHL09783.1"/>
    </source>
</evidence>
<reference evidence="2 3" key="1">
    <citation type="submission" date="2016-11" db="EMBL/GenBank/DDBJ databases">
        <authorList>
            <person name="Jaros S."/>
            <person name="Januszkiewicz K."/>
            <person name="Wedrychowicz H."/>
        </authorList>
    </citation>
    <scope>NUCLEOTIDE SEQUENCE [LARGE SCALE GENOMIC DNA]</scope>
    <source>
        <strain evidence="2 3">KHT3</strain>
    </source>
</reference>
<dbReference type="PANTHER" id="PTHR34985">
    <property type="entry name" value="SLR0554 PROTEIN"/>
    <property type="match status" value="1"/>
</dbReference>
<dbReference type="SUPFAM" id="SSF52540">
    <property type="entry name" value="P-loop containing nucleoside triphosphate hydrolases"/>
    <property type="match status" value="1"/>
</dbReference>
<dbReference type="EMBL" id="FRBD01000022">
    <property type="protein sequence ID" value="SHL09783.1"/>
    <property type="molecule type" value="Genomic_DNA"/>
</dbReference>
<organism evidence="2 3">
    <name type="scientific">Xylanibacter ruminicola</name>
    <name type="common">Prevotella ruminicola</name>
    <dbReference type="NCBI Taxonomy" id="839"/>
    <lineage>
        <taxon>Bacteria</taxon>
        <taxon>Pseudomonadati</taxon>
        <taxon>Bacteroidota</taxon>
        <taxon>Bacteroidia</taxon>
        <taxon>Bacteroidales</taxon>
        <taxon>Prevotellaceae</taxon>
        <taxon>Xylanibacter</taxon>
    </lineage>
</organism>
<accession>A0A1M6XVA0</accession>
<proteinExistence type="predicted"/>
<dbReference type="AlphaFoldDB" id="A0A1M6XVA0"/>
<feature type="domain" description="Virulence-associated protein E-like" evidence="1">
    <location>
        <begin position="105"/>
        <end position="324"/>
    </location>
</feature>
<gene>
    <name evidence="2" type="ORF">SAMN05216463_12244</name>
</gene>
<name>A0A1M6XVA0_XYLRU</name>
<evidence type="ECO:0000259" key="1">
    <source>
        <dbReference type="Pfam" id="PF05272"/>
    </source>
</evidence>
<dbReference type="OrthoDB" id="9801888at2"/>
<sequence>MKENFMINGEAVNDSLAGTLAVVEFLKENYQFRYNVLNGKVEFRTLNAETADGQQVWRPLTDKAVNSIVLKARCEQITKGSPKTEICEYVDSEEVALYDPISEYLENLPKWDGQNHVAKLFSRIPGISSEQLDFLCVWIRSSVAHWRKMDMLHGNECVPTLIGGQGCGKTTFFTRLLPPQFRQYFMDHLNTSNQNDKNMTLTNNLFVNIDEMDSLTSRQQTILKQLLSVSVMNYRPIYGKTQQVLHRYASFVATTNNPHPLTDVTGSRRFICMTVPDGQFIDNTGEIDYDQLYAQIMYELIELKAPYWFNNDQVARIQELNLNYMAQTDMGEMVKACFRKPKEGEKAKPLGTEDLLKVIKNEFPSVKTNLSTKGILGRTMKELGFEKTEHSHVAHYKAIPRKAA</sequence>
<dbReference type="InterPro" id="IPR027417">
    <property type="entry name" value="P-loop_NTPase"/>
</dbReference>
<dbReference type="RefSeq" id="WP_073210573.1">
    <property type="nucleotide sequence ID" value="NZ_FRBD01000022.1"/>
</dbReference>
<evidence type="ECO:0000313" key="3">
    <source>
        <dbReference type="Proteomes" id="UP000184130"/>
    </source>
</evidence>
<dbReference type="Pfam" id="PF05272">
    <property type="entry name" value="VapE-like_dom"/>
    <property type="match status" value="1"/>
</dbReference>
<dbReference type="PANTHER" id="PTHR34985:SF1">
    <property type="entry name" value="SLR0554 PROTEIN"/>
    <property type="match status" value="1"/>
</dbReference>